<dbReference type="EMBL" id="LS423452">
    <property type="protein sequence ID" value="SPS04680.1"/>
    <property type="molecule type" value="Genomic_DNA"/>
</dbReference>
<feature type="transmembrane region" description="Helical" evidence="1">
    <location>
        <begin position="49"/>
        <end position="68"/>
    </location>
</feature>
<protein>
    <submittedName>
        <fullName evidence="2">Uncharacterized protein</fullName>
    </submittedName>
</protein>
<organism evidence="2">
    <name type="scientific">Candidatus Nitrotoga fabula</name>
    <dbReference type="NCBI Taxonomy" id="2182327"/>
    <lineage>
        <taxon>Bacteria</taxon>
        <taxon>Pseudomonadati</taxon>
        <taxon>Pseudomonadota</taxon>
        <taxon>Betaproteobacteria</taxon>
        <taxon>Nitrosomonadales</taxon>
        <taxon>Gallionellaceae</taxon>
        <taxon>Candidatus Nitrotoga</taxon>
    </lineage>
</organism>
<evidence type="ECO:0000256" key="1">
    <source>
        <dbReference type="SAM" id="Phobius"/>
    </source>
</evidence>
<reference evidence="2" key="1">
    <citation type="submission" date="2018-05" db="EMBL/GenBank/DDBJ databases">
        <authorList>
            <person name="Lanie J.A."/>
            <person name="Ng W.-L."/>
            <person name="Kazmierczak K.M."/>
            <person name="Andrzejewski T.M."/>
            <person name="Davidsen T.M."/>
            <person name="Wayne K.J."/>
            <person name="Tettelin H."/>
            <person name="Glass J.I."/>
            <person name="Rusch D."/>
            <person name="Podicherti R."/>
            <person name="Tsui H.-C.T."/>
            <person name="Winkler M.E."/>
        </authorList>
    </citation>
    <scope>NUCLEOTIDE SEQUENCE</scope>
    <source>
        <strain evidence="2">KNB</strain>
    </source>
</reference>
<dbReference type="AlphaFoldDB" id="A0A2X0QS83"/>
<proteinExistence type="predicted"/>
<gene>
    <name evidence="2" type="ORF">NITFAB_0269</name>
</gene>
<keyword evidence="1" id="KW-0812">Transmembrane</keyword>
<name>A0A2X0QS83_9PROT</name>
<evidence type="ECO:0000313" key="2">
    <source>
        <dbReference type="EMBL" id="SPS04680.1"/>
    </source>
</evidence>
<keyword evidence="1" id="KW-1133">Transmembrane helix</keyword>
<keyword evidence="1" id="KW-0472">Membrane</keyword>
<sequence length="74" mass="8929">MSRILRILIVIVLMVVLYLMFKYRRRTPRMIRETPEAARKISRRTKAGGLLLFTLVIAYLAITYHEWFRWSLSE</sequence>
<feature type="transmembrane region" description="Helical" evidence="1">
    <location>
        <begin position="6"/>
        <end position="23"/>
    </location>
</feature>
<accession>A0A2X0QS83</accession>